<dbReference type="AlphaFoldDB" id="A0A2V2YR18"/>
<evidence type="ECO:0000313" key="7">
    <source>
        <dbReference type="EMBL" id="PWV99506.1"/>
    </source>
</evidence>
<reference evidence="7 8" key="1">
    <citation type="submission" date="2018-05" db="EMBL/GenBank/DDBJ databases">
        <title>Genomic Encyclopedia of Type Strains, Phase III (KMG-III): the genomes of soil and plant-associated and newly described type strains.</title>
        <authorList>
            <person name="Whitman W."/>
        </authorList>
    </citation>
    <scope>NUCLEOTIDE SEQUENCE [LARGE SCALE GENOMIC DNA]</scope>
    <source>
        <strain evidence="7 8">CECT 5696</strain>
    </source>
</reference>
<dbReference type="Proteomes" id="UP000246635">
    <property type="component" value="Unassembled WGS sequence"/>
</dbReference>
<keyword evidence="3 6" id="KW-0378">Hydrolase</keyword>
<dbReference type="GO" id="GO:0005975">
    <property type="term" value="P:carbohydrate metabolic process"/>
    <property type="evidence" value="ECO:0007669"/>
    <property type="project" value="InterPro"/>
</dbReference>
<dbReference type="InterPro" id="IPR050727">
    <property type="entry name" value="GH43_arabinanases"/>
</dbReference>
<dbReference type="PANTHER" id="PTHR43301">
    <property type="entry name" value="ARABINAN ENDO-1,5-ALPHA-L-ARABINOSIDASE"/>
    <property type="match status" value="1"/>
</dbReference>
<name>A0A2V2YR18_9BACL</name>
<gene>
    <name evidence="7" type="ORF">DFQ01_11483</name>
</gene>
<protein>
    <submittedName>
        <fullName evidence="7">Glycosyl hydrolase family 43</fullName>
    </submittedName>
</protein>
<evidence type="ECO:0000256" key="4">
    <source>
        <dbReference type="ARBA" id="ARBA00023295"/>
    </source>
</evidence>
<comment type="caution">
    <text evidence="7">The sequence shown here is derived from an EMBL/GenBank/DDBJ whole genome shotgun (WGS) entry which is preliminary data.</text>
</comment>
<accession>A0A2V2YR18</accession>
<sequence>MPVLTKDQIQMRDPFVLPHETDGTYYLYGSTDADIWKAKGIGFDAYHSKDLVNWEGPFPAFRPTPTFWADLNYWAPEVHPYRGRYYMFATFKADGVCRGTQILVSDNPLGPFVPHSEEPVTPRDWECLDGTLFIDDEGVPWIIFCHEWVQIKNGTVCALRLSPELDRAIGEPVVLFSAHDAAWVDPVHSNKHGTGYVTDGPFAYRCDNGELLLLWSSFRQGRYAQATARSTSGSILGPWVHDPKPLFDSDGGHGMIFRTFAGDLLLALHTPNSTPDERPIFIPLQESDGRLSV</sequence>
<feature type="site" description="Important for catalytic activity, responsible for pKa modulation of the active site Glu and correct orientation of both the proton donor and substrate" evidence="5">
    <location>
        <position position="129"/>
    </location>
</feature>
<evidence type="ECO:0000313" key="8">
    <source>
        <dbReference type="Proteomes" id="UP000246635"/>
    </source>
</evidence>
<dbReference type="EMBL" id="QGTQ01000014">
    <property type="protein sequence ID" value="PWV99506.1"/>
    <property type="molecule type" value="Genomic_DNA"/>
</dbReference>
<keyword evidence="8" id="KW-1185">Reference proteome</keyword>
<evidence type="ECO:0000256" key="1">
    <source>
        <dbReference type="ARBA" id="ARBA00004834"/>
    </source>
</evidence>
<evidence type="ECO:0000256" key="5">
    <source>
        <dbReference type="PIRSR" id="PIRSR606710-2"/>
    </source>
</evidence>
<dbReference type="InterPro" id="IPR006710">
    <property type="entry name" value="Glyco_hydro_43"/>
</dbReference>
<evidence type="ECO:0000256" key="3">
    <source>
        <dbReference type="ARBA" id="ARBA00022801"/>
    </source>
</evidence>
<comment type="similarity">
    <text evidence="2 6">Belongs to the glycosyl hydrolase 43 family.</text>
</comment>
<keyword evidence="4 6" id="KW-0326">Glycosidase</keyword>
<proteinExistence type="inferred from homology"/>
<dbReference type="SUPFAM" id="SSF75005">
    <property type="entry name" value="Arabinanase/levansucrase/invertase"/>
    <property type="match status" value="1"/>
</dbReference>
<dbReference type="CDD" id="cd08981">
    <property type="entry name" value="GH43_Bt1873-like"/>
    <property type="match status" value="1"/>
</dbReference>
<organism evidence="7 8">
    <name type="scientific">Paenibacillus cellulosilyticus</name>
    <dbReference type="NCBI Taxonomy" id="375489"/>
    <lineage>
        <taxon>Bacteria</taxon>
        <taxon>Bacillati</taxon>
        <taxon>Bacillota</taxon>
        <taxon>Bacilli</taxon>
        <taxon>Bacillales</taxon>
        <taxon>Paenibacillaceae</taxon>
        <taxon>Paenibacillus</taxon>
    </lineage>
</organism>
<dbReference type="OrthoDB" id="9763933at2"/>
<evidence type="ECO:0000256" key="6">
    <source>
        <dbReference type="RuleBase" id="RU361187"/>
    </source>
</evidence>
<dbReference type="RefSeq" id="WP_110045248.1">
    <property type="nucleotide sequence ID" value="NZ_CP054612.1"/>
</dbReference>
<dbReference type="Pfam" id="PF04616">
    <property type="entry name" value="Glyco_hydro_43"/>
    <property type="match status" value="1"/>
</dbReference>
<comment type="pathway">
    <text evidence="1">Glycan metabolism; L-arabinan degradation.</text>
</comment>
<evidence type="ECO:0000256" key="2">
    <source>
        <dbReference type="ARBA" id="ARBA00009865"/>
    </source>
</evidence>
<dbReference type="InterPro" id="IPR023296">
    <property type="entry name" value="Glyco_hydro_beta-prop_sf"/>
</dbReference>
<dbReference type="Gene3D" id="2.115.10.20">
    <property type="entry name" value="Glycosyl hydrolase domain, family 43"/>
    <property type="match status" value="1"/>
</dbReference>
<dbReference type="GO" id="GO:0004553">
    <property type="term" value="F:hydrolase activity, hydrolyzing O-glycosyl compounds"/>
    <property type="evidence" value="ECO:0007669"/>
    <property type="project" value="InterPro"/>
</dbReference>
<dbReference type="PANTHER" id="PTHR43301:SF3">
    <property type="entry name" value="ARABINAN ENDO-1,5-ALPHA-L-ARABINOSIDASE A-RELATED"/>
    <property type="match status" value="1"/>
</dbReference>